<dbReference type="EMBL" id="DSEU01000044">
    <property type="protein sequence ID" value="HEM67229.1"/>
    <property type="molecule type" value="Genomic_DNA"/>
</dbReference>
<evidence type="ECO:0008006" key="3">
    <source>
        <dbReference type="Google" id="ProtNLM"/>
    </source>
</evidence>
<feature type="transmembrane region" description="Helical" evidence="1">
    <location>
        <begin position="456"/>
        <end position="476"/>
    </location>
</feature>
<reference evidence="2" key="1">
    <citation type="journal article" date="2020" name="mSystems">
        <title>Genome- and Community-Level Interaction Insights into Carbon Utilization and Element Cycling Functions of Hydrothermarchaeota in Hydrothermal Sediment.</title>
        <authorList>
            <person name="Zhou Z."/>
            <person name="Liu Y."/>
            <person name="Xu W."/>
            <person name="Pan J."/>
            <person name="Luo Z.H."/>
            <person name="Li M."/>
        </authorList>
    </citation>
    <scope>NUCLEOTIDE SEQUENCE [LARGE SCALE GENOMIC DNA]</scope>
    <source>
        <strain evidence="2">SpSt-125</strain>
    </source>
</reference>
<feature type="transmembrane region" description="Helical" evidence="1">
    <location>
        <begin position="227"/>
        <end position="246"/>
    </location>
</feature>
<sequence>MGSWHSLTKFLHIFIIITIVSGYAFLSYYYYKGVLTINQYLVASITVLLSILSIVILLKPTQQKIRILNLNLNWIVYLLPSMVFFFTIIDVYLYKHLDIFSILLLIAVFTILTLSKRDLDIALFGATTLVMIIATLYSIYMPSFGNDTWRDAIQAMQIVKRGGLRDLTVFHTAYPFPLVPLLYAAHSIVTNMDTIWSSNIMGILYILLLILWIYLLSKKLNTGYCRIAGLLVLTTPLIVVWSVWFIPQAYALLMVLPLLFLKLHIIIVMILTLALVFGHGGMALWTLGIFTVLFIFMKMIKAKTSTHAFLQQLNIKLALFLIIFSVYATYTVILMVLKGAVTNVFEAVMAFLRGEKIMIATPPIQVQAPITSILGIIPIAILVALGLVRMLEDNDILLRLLAFISLAELAVAYVGAVAFPALDLPRYLGLGSTTLLAILSPQAFESLTRRGKLGAGYAYALLFLAILSFGFAGTLMPENPYTANPYSPWSVSGLITYDEAQELRNLAPTLCCSNFLIDWRAGSYLRYAAYLWARSRYRGFYDYNCSCMFIYAGSFDLLVTPEYLRNFNGLFILRVRALHMPEAYSPTMSKAIDYEMMHRSLVYSSNNFVILFYIRR</sequence>
<feature type="transmembrane region" description="Helical" evidence="1">
    <location>
        <begin position="195"/>
        <end position="215"/>
    </location>
</feature>
<dbReference type="AlphaFoldDB" id="A0A7J2U3S7"/>
<accession>A0A7J2U3S7</accession>
<feature type="transmembrane region" description="Helical" evidence="1">
    <location>
        <begin position="70"/>
        <end position="93"/>
    </location>
</feature>
<feature type="transmembrane region" description="Helical" evidence="1">
    <location>
        <begin position="121"/>
        <end position="140"/>
    </location>
</feature>
<evidence type="ECO:0000313" key="2">
    <source>
        <dbReference type="EMBL" id="HEM67229.1"/>
    </source>
</evidence>
<comment type="caution">
    <text evidence="2">The sequence shown here is derived from an EMBL/GenBank/DDBJ whole genome shotgun (WGS) entry which is preliminary data.</text>
</comment>
<feature type="transmembrane region" description="Helical" evidence="1">
    <location>
        <begin position="99"/>
        <end position="114"/>
    </location>
</feature>
<protein>
    <recommendedName>
        <fullName evidence="3">DUF2206 domain-containing protein</fullName>
    </recommendedName>
</protein>
<keyword evidence="1" id="KW-0472">Membrane</keyword>
<feature type="transmembrane region" description="Helical" evidence="1">
    <location>
        <begin position="266"/>
        <end position="296"/>
    </location>
</feature>
<name>A0A7J2U3S7_9CREN</name>
<organism evidence="2">
    <name type="scientific">Ignisphaera aggregans</name>
    <dbReference type="NCBI Taxonomy" id="334771"/>
    <lineage>
        <taxon>Archaea</taxon>
        <taxon>Thermoproteota</taxon>
        <taxon>Thermoprotei</taxon>
        <taxon>Desulfurococcales</taxon>
        <taxon>Desulfurococcaceae</taxon>
        <taxon>Ignisphaera</taxon>
    </lineage>
</organism>
<proteinExistence type="predicted"/>
<feature type="transmembrane region" description="Helical" evidence="1">
    <location>
        <begin position="400"/>
        <end position="421"/>
    </location>
</feature>
<feature type="transmembrane region" description="Helical" evidence="1">
    <location>
        <begin position="317"/>
        <end position="337"/>
    </location>
</feature>
<feature type="transmembrane region" description="Helical" evidence="1">
    <location>
        <begin position="37"/>
        <end position="58"/>
    </location>
</feature>
<keyword evidence="1" id="KW-0812">Transmembrane</keyword>
<gene>
    <name evidence="2" type="ORF">ENO26_06655</name>
</gene>
<keyword evidence="1" id="KW-1133">Transmembrane helix</keyword>
<evidence type="ECO:0000256" key="1">
    <source>
        <dbReference type="SAM" id="Phobius"/>
    </source>
</evidence>
<feature type="transmembrane region" description="Helical" evidence="1">
    <location>
        <begin position="368"/>
        <end position="388"/>
    </location>
</feature>
<feature type="transmembrane region" description="Helical" evidence="1">
    <location>
        <begin position="12"/>
        <end position="31"/>
    </location>
</feature>